<evidence type="ECO:0000259" key="2">
    <source>
        <dbReference type="Pfam" id="PF07589"/>
    </source>
</evidence>
<feature type="signal peptide" evidence="1">
    <location>
        <begin position="1"/>
        <end position="22"/>
    </location>
</feature>
<dbReference type="NCBIfam" id="TIGR02595">
    <property type="entry name" value="PEP_CTERM"/>
    <property type="match status" value="1"/>
</dbReference>
<dbReference type="Proteomes" id="UP001596456">
    <property type="component" value="Unassembled WGS sequence"/>
</dbReference>
<dbReference type="RefSeq" id="WP_377360815.1">
    <property type="nucleotide sequence ID" value="NZ_JBHTCM010000028.1"/>
</dbReference>
<protein>
    <submittedName>
        <fullName evidence="3">PEP-CTERM sorting domain-containing protein</fullName>
    </submittedName>
</protein>
<dbReference type="InterPro" id="IPR013424">
    <property type="entry name" value="Ice-binding_C"/>
</dbReference>
<proteinExistence type="predicted"/>
<reference evidence="4" key="1">
    <citation type="journal article" date="2019" name="Int. J. Syst. Evol. Microbiol.">
        <title>The Global Catalogue of Microorganisms (GCM) 10K type strain sequencing project: providing services to taxonomists for standard genome sequencing and annotation.</title>
        <authorList>
            <consortium name="The Broad Institute Genomics Platform"/>
            <consortium name="The Broad Institute Genome Sequencing Center for Infectious Disease"/>
            <person name="Wu L."/>
            <person name="Ma J."/>
        </authorList>
    </citation>
    <scope>NUCLEOTIDE SEQUENCE [LARGE SCALE GENOMIC DNA]</scope>
    <source>
        <strain evidence="4">CGMCC 1.16275</strain>
    </source>
</reference>
<dbReference type="EMBL" id="JBHTCM010000028">
    <property type="protein sequence ID" value="MFC7335282.1"/>
    <property type="molecule type" value="Genomic_DNA"/>
</dbReference>
<feature type="domain" description="Ice-binding protein C-terminal" evidence="2">
    <location>
        <begin position="194"/>
        <end position="218"/>
    </location>
</feature>
<evidence type="ECO:0000313" key="4">
    <source>
        <dbReference type="Proteomes" id="UP001596456"/>
    </source>
</evidence>
<dbReference type="Pfam" id="PF07589">
    <property type="entry name" value="PEP-CTERM"/>
    <property type="match status" value="1"/>
</dbReference>
<evidence type="ECO:0000256" key="1">
    <source>
        <dbReference type="SAM" id="SignalP"/>
    </source>
</evidence>
<feature type="chain" id="PRO_5047343785" evidence="1">
    <location>
        <begin position="23"/>
        <end position="223"/>
    </location>
</feature>
<gene>
    <name evidence="3" type="ORF">ACFQPS_19095</name>
</gene>
<keyword evidence="1" id="KW-0732">Signal</keyword>
<accession>A0ABW2L1D2</accession>
<keyword evidence="4" id="KW-1185">Reference proteome</keyword>
<sequence>MKRLLAASVATGAILAAGVAQAAPTLRLTSGVDTVTVQDGDPFDATPLAGAVTFIGSIGSFALNVTTGQTKPFIGTPVFPVLDLNDVSTSSVAGGSITIEFSETGFNSTAATLNFITAIGGTTQGMLSYEVFINDSDTLFARETQIADFDFDTLAFSGTQTQSLLGPLGDYSITLVATITHTANGVTSFDGFTSVPEPATLALVGLGLLGAGFARRRRPACAV</sequence>
<evidence type="ECO:0000313" key="3">
    <source>
        <dbReference type="EMBL" id="MFC7335282.1"/>
    </source>
</evidence>
<organism evidence="3 4">
    <name type="scientific">Rhodocista pekingensis</name>
    <dbReference type="NCBI Taxonomy" id="201185"/>
    <lineage>
        <taxon>Bacteria</taxon>
        <taxon>Pseudomonadati</taxon>
        <taxon>Pseudomonadota</taxon>
        <taxon>Alphaproteobacteria</taxon>
        <taxon>Rhodospirillales</taxon>
        <taxon>Azospirillaceae</taxon>
        <taxon>Rhodocista</taxon>
    </lineage>
</organism>
<name>A0ABW2L1D2_9PROT</name>
<comment type="caution">
    <text evidence="3">The sequence shown here is derived from an EMBL/GenBank/DDBJ whole genome shotgun (WGS) entry which is preliminary data.</text>
</comment>